<feature type="domain" description="Methyl-accepting transducer" evidence="8">
    <location>
        <begin position="274"/>
        <end position="524"/>
    </location>
</feature>
<dbReference type="PROSITE" id="PS50111">
    <property type="entry name" value="CHEMOTAXIS_TRANSDUC_2"/>
    <property type="match status" value="1"/>
</dbReference>
<dbReference type="GO" id="GO:0005886">
    <property type="term" value="C:plasma membrane"/>
    <property type="evidence" value="ECO:0007669"/>
    <property type="project" value="UniProtKB-SubCell"/>
</dbReference>
<evidence type="ECO:0000256" key="1">
    <source>
        <dbReference type="ARBA" id="ARBA00004236"/>
    </source>
</evidence>
<evidence type="ECO:0000256" key="3">
    <source>
        <dbReference type="ARBA" id="ARBA00023136"/>
    </source>
</evidence>
<feature type="transmembrane region" description="Helical" evidence="7">
    <location>
        <begin position="180"/>
        <end position="199"/>
    </location>
</feature>
<dbReference type="SMART" id="SM00304">
    <property type="entry name" value="HAMP"/>
    <property type="match status" value="1"/>
</dbReference>
<dbReference type="Proteomes" id="UP000094784">
    <property type="component" value="Unassembled WGS sequence"/>
</dbReference>
<dbReference type="SUPFAM" id="SSF58104">
    <property type="entry name" value="Methyl-accepting chemotaxis protein (MCP) signaling domain"/>
    <property type="match status" value="1"/>
</dbReference>
<dbReference type="Gene3D" id="1.10.287.950">
    <property type="entry name" value="Methyl-accepting chemotaxis protein"/>
    <property type="match status" value="1"/>
</dbReference>
<gene>
    <name evidence="10" type="ORF">BG258_09090</name>
</gene>
<dbReference type="Gene3D" id="6.10.340.10">
    <property type="match status" value="1"/>
</dbReference>
<reference evidence="10 11" key="1">
    <citation type="submission" date="2016-09" db="EMBL/GenBank/DDBJ databases">
        <title>Draft genome sequence of the soil isolate, Lysinibacillus fusiformis M5, a potential hypoxanthine producer.</title>
        <authorList>
            <person name="Gallegos-Monterrosa R."/>
            <person name="Maroti G."/>
            <person name="Balint B."/>
            <person name="Kovacs A.T."/>
        </authorList>
    </citation>
    <scope>NUCLEOTIDE SEQUENCE [LARGE SCALE GENOMIC DNA]</scope>
    <source>
        <strain evidence="10 11">M5</strain>
    </source>
</reference>
<dbReference type="Pfam" id="PF00015">
    <property type="entry name" value="MCPsignal"/>
    <property type="match status" value="1"/>
</dbReference>
<keyword evidence="7" id="KW-0812">Transmembrane</keyword>
<evidence type="ECO:0000259" key="8">
    <source>
        <dbReference type="PROSITE" id="PS50111"/>
    </source>
</evidence>
<feature type="domain" description="HAMP" evidence="9">
    <location>
        <begin position="202"/>
        <end position="255"/>
    </location>
</feature>
<evidence type="ECO:0000313" key="10">
    <source>
        <dbReference type="EMBL" id="ODV56046.1"/>
    </source>
</evidence>
<dbReference type="CDD" id="cd06225">
    <property type="entry name" value="HAMP"/>
    <property type="match status" value="1"/>
</dbReference>
<dbReference type="PANTHER" id="PTHR32089">
    <property type="entry name" value="METHYL-ACCEPTING CHEMOTAXIS PROTEIN MCPB"/>
    <property type="match status" value="1"/>
</dbReference>
<keyword evidence="3 7" id="KW-0472">Membrane</keyword>
<keyword evidence="4 6" id="KW-0807">Transducer</keyword>
<organism evidence="10 11">
    <name type="scientific">Lysinibacillus fusiformis</name>
    <dbReference type="NCBI Taxonomy" id="28031"/>
    <lineage>
        <taxon>Bacteria</taxon>
        <taxon>Bacillati</taxon>
        <taxon>Bacillota</taxon>
        <taxon>Bacilli</taxon>
        <taxon>Bacillales</taxon>
        <taxon>Bacillaceae</taxon>
        <taxon>Lysinibacillus</taxon>
    </lineage>
</organism>
<dbReference type="PANTHER" id="PTHR32089:SF112">
    <property type="entry name" value="LYSOZYME-LIKE PROTEIN-RELATED"/>
    <property type="match status" value="1"/>
</dbReference>
<dbReference type="OrthoDB" id="2168386at2"/>
<keyword evidence="7" id="KW-1133">Transmembrane helix</keyword>
<accession>A0A1E4R6E9</accession>
<dbReference type="Pfam" id="PF00672">
    <property type="entry name" value="HAMP"/>
    <property type="match status" value="1"/>
</dbReference>
<evidence type="ECO:0000313" key="11">
    <source>
        <dbReference type="Proteomes" id="UP000094784"/>
    </source>
</evidence>
<dbReference type="InterPro" id="IPR004089">
    <property type="entry name" value="MCPsignal_dom"/>
</dbReference>
<dbReference type="GO" id="GO:0007165">
    <property type="term" value="P:signal transduction"/>
    <property type="evidence" value="ECO:0007669"/>
    <property type="project" value="UniProtKB-KW"/>
</dbReference>
<dbReference type="InterPro" id="IPR003660">
    <property type="entry name" value="HAMP_dom"/>
</dbReference>
<feature type="transmembrane region" description="Helical" evidence="7">
    <location>
        <begin position="12"/>
        <end position="30"/>
    </location>
</feature>
<evidence type="ECO:0000256" key="7">
    <source>
        <dbReference type="SAM" id="Phobius"/>
    </source>
</evidence>
<dbReference type="PROSITE" id="PS50885">
    <property type="entry name" value="HAMP"/>
    <property type="match status" value="1"/>
</dbReference>
<dbReference type="RefSeq" id="WP_069481067.1">
    <property type="nucleotide sequence ID" value="NZ_KV766182.1"/>
</dbReference>
<dbReference type="AlphaFoldDB" id="A0A1E4R6E9"/>
<keyword evidence="2" id="KW-1003">Cell membrane</keyword>
<evidence type="ECO:0000256" key="4">
    <source>
        <dbReference type="ARBA" id="ARBA00023224"/>
    </source>
</evidence>
<evidence type="ECO:0000259" key="9">
    <source>
        <dbReference type="PROSITE" id="PS50885"/>
    </source>
</evidence>
<sequence>MSFKTISRRIVFSFSIVITIMALYIVYNYFAIKQSNHATEQIVQQELQLLTTDYEQAQTIDLRIAAARGYVLSGDEKYKDIFQDNVARAASNEEKRLAITSSEDFSKLAEKAKEWNRYIEQQVFAVYDRGNVELAIQNITKMDATATTIREGYEGLAEQRKQAINEVGADMIVTGENKQLIGIVVGLLIFFIAIIVELLSARGISRPIMTLTERMQQMTNGDLSGPPLKIQSKDEVGQLMEATNTMADILNRLLKHIQTVSNDVAAHSEELLQSTSEVKTGTDQIVNTMTEIARGTDELASHTTDVATSMNDFARKVTSVHQSNKDVQHYSQDVKALTKEGRDLMSSSTKQMGAIQHIVKDAVDQIDGLSKQTQEISKLVTVIQTIAAQTNLLALNAAIEAARAGEQGKGFAVVANEVRKLAEQVSCSVEDITDIVRNIQDGSSRVTASLEQGYGEVEKGALQITTTNATFHHIADAIEAIATNIEGMSSELDDVVHNTVTINKSIDEMAAISEQSAAGIQETSATIEQSASSMEEIKQSAEHLAEMAEQLNSLIRRFAL</sequence>
<evidence type="ECO:0000256" key="6">
    <source>
        <dbReference type="PROSITE-ProRule" id="PRU00284"/>
    </source>
</evidence>
<comment type="caution">
    <text evidence="10">The sequence shown here is derived from an EMBL/GenBank/DDBJ whole genome shotgun (WGS) entry which is preliminary data.</text>
</comment>
<evidence type="ECO:0000256" key="2">
    <source>
        <dbReference type="ARBA" id="ARBA00022475"/>
    </source>
</evidence>
<dbReference type="EMBL" id="MECQ01000001">
    <property type="protein sequence ID" value="ODV56046.1"/>
    <property type="molecule type" value="Genomic_DNA"/>
</dbReference>
<dbReference type="SMART" id="SM00283">
    <property type="entry name" value="MA"/>
    <property type="match status" value="1"/>
</dbReference>
<comment type="subcellular location">
    <subcellularLocation>
        <location evidence="1">Cell membrane</location>
    </subcellularLocation>
</comment>
<dbReference type="CDD" id="cd11386">
    <property type="entry name" value="MCP_signal"/>
    <property type="match status" value="1"/>
</dbReference>
<evidence type="ECO:0000256" key="5">
    <source>
        <dbReference type="ARBA" id="ARBA00029447"/>
    </source>
</evidence>
<proteinExistence type="inferred from homology"/>
<comment type="similarity">
    <text evidence="5">Belongs to the methyl-accepting chemotaxis (MCP) protein family.</text>
</comment>
<protein>
    <submittedName>
        <fullName evidence="10">Chemotaxis protein</fullName>
    </submittedName>
</protein>
<name>A0A1E4R6E9_9BACI</name>